<evidence type="ECO:0000256" key="3">
    <source>
        <dbReference type="ARBA" id="ARBA00022723"/>
    </source>
</evidence>
<dbReference type="PROSITE" id="PS00086">
    <property type="entry name" value="CYTOCHROME_P450"/>
    <property type="match status" value="1"/>
</dbReference>
<proteinExistence type="inferred from homology"/>
<dbReference type="PANTHER" id="PTHR46696">
    <property type="entry name" value="P450, PUTATIVE (EUROFUNG)-RELATED"/>
    <property type="match status" value="1"/>
</dbReference>
<evidence type="ECO:0000256" key="6">
    <source>
        <dbReference type="ARBA" id="ARBA00023033"/>
    </source>
</evidence>
<sequence>MVTEDAEIDGYLFPAGTPVLTNTLAAKRDPSVYDNPDRVDITRQGAPAILTFGGGVHYCLGANLARREIAEALNVPSMSSPNDWPTRAPTGRCRGSR</sequence>
<evidence type="ECO:0000313" key="9">
    <source>
        <dbReference type="EMBL" id="BAX90972.1"/>
    </source>
</evidence>
<evidence type="ECO:0000256" key="8">
    <source>
        <dbReference type="SAM" id="MobiDB-lite"/>
    </source>
</evidence>
<dbReference type="InterPro" id="IPR017972">
    <property type="entry name" value="Cyt_P450_CS"/>
</dbReference>
<organism evidence="9 10">
    <name type="scientific">Mycobacterium shigaense</name>
    <dbReference type="NCBI Taxonomy" id="722731"/>
    <lineage>
        <taxon>Bacteria</taxon>
        <taxon>Bacillati</taxon>
        <taxon>Actinomycetota</taxon>
        <taxon>Actinomycetes</taxon>
        <taxon>Mycobacteriales</taxon>
        <taxon>Mycobacteriaceae</taxon>
        <taxon>Mycobacterium</taxon>
        <taxon>Mycobacterium simiae complex</taxon>
    </lineage>
</organism>
<name>A0A1Z4EDG1_9MYCO</name>
<evidence type="ECO:0000256" key="4">
    <source>
        <dbReference type="ARBA" id="ARBA00023002"/>
    </source>
</evidence>
<keyword evidence="2 7" id="KW-0349">Heme</keyword>
<keyword evidence="6 7" id="KW-0503">Monooxygenase</keyword>
<evidence type="ECO:0000256" key="7">
    <source>
        <dbReference type="RuleBase" id="RU000461"/>
    </source>
</evidence>
<dbReference type="GO" id="GO:0020037">
    <property type="term" value="F:heme binding"/>
    <property type="evidence" value="ECO:0007669"/>
    <property type="project" value="InterPro"/>
</dbReference>
<evidence type="ECO:0000256" key="5">
    <source>
        <dbReference type="ARBA" id="ARBA00023004"/>
    </source>
</evidence>
<protein>
    <submittedName>
        <fullName evidence="9">Cytochrome P450 hydroxylase</fullName>
    </submittedName>
</protein>
<feature type="region of interest" description="Disordered" evidence="8">
    <location>
        <begin position="76"/>
        <end position="97"/>
    </location>
</feature>
<dbReference type="Pfam" id="PF00067">
    <property type="entry name" value="p450"/>
    <property type="match status" value="1"/>
</dbReference>
<dbReference type="PRINTS" id="PR00359">
    <property type="entry name" value="BP450"/>
</dbReference>
<dbReference type="InterPro" id="IPR002397">
    <property type="entry name" value="Cyt_P450_B"/>
</dbReference>
<evidence type="ECO:0000256" key="2">
    <source>
        <dbReference type="ARBA" id="ARBA00022617"/>
    </source>
</evidence>
<accession>A0A1Z4EDG1</accession>
<keyword evidence="10" id="KW-1185">Reference proteome</keyword>
<evidence type="ECO:0000256" key="1">
    <source>
        <dbReference type="ARBA" id="ARBA00010617"/>
    </source>
</evidence>
<keyword evidence="4 7" id="KW-0560">Oxidoreductase</keyword>
<dbReference type="PANTHER" id="PTHR46696:SF1">
    <property type="entry name" value="CYTOCHROME P450 YJIB-RELATED"/>
    <property type="match status" value="1"/>
</dbReference>
<dbReference type="GO" id="GO:0016705">
    <property type="term" value="F:oxidoreductase activity, acting on paired donors, with incorporation or reduction of molecular oxygen"/>
    <property type="evidence" value="ECO:0007669"/>
    <property type="project" value="InterPro"/>
</dbReference>
<dbReference type="InterPro" id="IPR001128">
    <property type="entry name" value="Cyt_P450"/>
</dbReference>
<dbReference type="AlphaFoldDB" id="A0A1Z4EDG1"/>
<keyword evidence="3 7" id="KW-0479">Metal-binding</keyword>
<evidence type="ECO:0000313" key="10">
    <source>
        <dbReference type="Proteomes" id="UP000217736"/>
    </source>
</evidence>
<dbReference type="Proteomes" id="UP000217736">
    <property type="component" value="Chromosome"/>
</dbReference>
<dbReference type="Gene3D" id="1.10.630.10">
    <property type="entry name" value="Cytochrome P450"/>
    <property type="match status" value="1"/>
</dbReference>
<dbReference type="KEGG" id="mshg:MSG_00810"/>
<dbReference type="EMBL" id="AP018164">
    <property type="protein sequence ID" value="BAX90972.1"/>
    <property type="molecule type" value="Genomic_DNA"/>
</dbReference>
<dbReference type="GO" id="GO:0005506">
    <property type="term" value="F:iron ion binding"/>
    <property type="evidence" value="ECO:0007669"/>
    <property type="project" value="InterPro"/>
</dbReference>
<keyword evidence="5 7" id="KW-0408">Iron</keyword>
<dbReference type="SUPFAM" id="SSF48264">
    <property type="entry name" value="Cytochrome P450"/>
    <property type="match status" value="1"/>
</dbReference>
<reference evidence="10" key="1">
    <citation type="submission" date="2017-06" db="EMBL/GenBank/DDBJ databases">
        <title>Complete Genome Sequence of Mycobacterium shigaense.</title>
        <authorList>
            <person name="Fukano H."/>
            <person name="Yoshida M."/>
            <person name="Kazumi Y."/>
            <person name="Ogura Y."/>
            <person name="Mitarai S."/>
            <person name="Hayashi T."/>
            <person name="Hoshino Y."/>
        </authorList>
    </citation>
    <scope>NUCLEOTIDE SEQUENCE [LARGE SCALE GENOMIC DNA]</scope>
    <source>
        <strain evidence="10">UN-152</strain>
    </source>
</reference>
<dbReference type="GO" id="GO:0004497">
    <property type="term" value="F:monooxygenase activity"/>
    <property type="evidence" value="ECO:0007669"/>
    <property type="project" value="UniProtKB-KW"/>
</dbReference>
<dbReference type="InterPro" id="IPR036396">
    <property type="entry name" value="Cyt_P450_sf"/>
</dbReference>
<gene>
    <name evidence="9" type="ORF">MSG_00810</name>
</gene>
<comment type="similarity">
    <text evidence="1 7">Belongs to the cytochrome P450 family.</text>
</comment>